<dbReference type="EMBL" id="BPQQ01000103">
    <property type="protein sequence ID" value="GJE04127.1"/>
    <property type="molecule type" value="Genomic_DNA"/>
</dbReference>
<name>A0ABQ4SLN0_9HYPH</name>
<keyword evidence="2" id="KW-1185">Reference proteome</keyword>
<evidence type="ECO:0000313" key="2">
    <source>
        <dbReference type="Proteomes" id="UP001055153"/>
    </source>
</evidence>
<reference evidence="1" key="2">
    <citation type="submission" date="2021-08" db="EMBL/GenBank/DDBJ databases">
        <authorList>
            <person name="Tani A."/>
            <person name="Ola A."/>
            <person name="Ogura Y."/>
            <person name="Katsura K."/>
            <person name="Hayashi T."/>
        </authorList>
    </citation>
    <scope>NUCLEOTIDE SEQUENCE</scope>
    <source>
        <strain evidence="1">DSM 17168</strain>
    </source>
</reference>
<protein>
    <submittedName>
        <fullName evidence="1">Uncharacterized protein</fullName>
    </submittedName>
</protein>
<dbReference type="InterPro" id="IPR012427">
    <property type="entry name" value="DUF1622"/>
</dbReference>
<comment type="caution">
    <text evidence="1">The sequence shown here is derived from an EMBL/GenBank/DDBJ whole genome shotgun (WGS) entry which is preliminary data.</text>
</comment>
<evidence type="ECO:0000313" key="1">
    <source>
        <dbReference type="EMBL" id="GJE04127.1"/>
    </source>
</evidence>
<dbReference type="Pfam" id="PF07784">
    <property type="entry name" value="DUF1622"/>
    <property type="match status" value="1"/>
</dbReference>
<proteinExistence type="predicted"/>
<sequence>MTAGMEGLGLPTTGAISVLSLLIASRGARSDLGWSASYEPYWASFGRRILFGLEVLVATEVIRRAAVTPTVQSISVLARIMLVCPFLGISLKAGIK</sequence>
<gene>
    <name evidence="1" type="ORF">GMJLKIPL_6088</name>
</gene>
<dbReference type="Proteomes" id="UP001055153">
    <property type="component" value="Unassembled WGS sequence"/>
</dbReference>
<dbReference type="RefSeq" id="WP_238241494.1">
    <property type="nucleotide sequence ID" value="NZ_BPQQ01000103.1"/>
</dbReference>
<organism evidence="1 2">
    <name type="scientific">Methylobacterium isbiliense</name>
    <dbReference type="NCBI Taxonomy" id="315478"/>
    <lineage>
        <taxon>Bacteria</taxon>
        <taxon>Pseudomonadati</taxon>
        <taxon>Pseudomonadota</taxon>
        <taxon>Alphaproteobacteria</taxon>
        <taxon>Hyphomicrobiales</taxon>
        <taxon>Methylobacteriaceae</taxon>
        <taxon>Methylobacterium</taxon>
    </lineage>
</organism>
<accession>A0ABQ4SLN0</accession>
<reference evidence="1" key="1">
    <citation type="journal article" date="2021" name="Front. Microbiol.">
        <title>Comprehensive Comparative Genomics and Phenotyping of Methylobacterium Species.</title>
        <authorList>
            <person name="Alessa O."/>
            <person name="Ogura Y."/>
            <person name="Fujitani Y."/>
            <person name="Takami H."/>
            <person name="Hayashi T."/>
            <person name="Sahin N."/>
            <person name="Tani A."/>
        </authorList>
    </citation>
    <scope>NUCLEOTIDE SEQUENCE</scope>
    <source>
        <strain evidence="1">DSM 17168</strain>
    </source>
</reference>